<dbReference type="Pfam" id="PF13561">
    <property type="entry name" value="adh_short_C2"/>
    <property type="match status" value="1"/>
</dbReference>
<evidence type="ECO:0000313" key="4">
    <source>
        <dbReference type="Proteomes" id="UP000002484"/>
    </source>
</evidence>
<evidence type="ECO:0000256" key="2">
    <source>
        <dbReference type="ARBA" id="ARBA00023002"/>
    </source>
</evidence>
<reference evidence="3 4" key="1">
    <citation type="submission" date="2010-10" db="EMBL/GenBank/DDBJ databases">
        <title>Complete sequence of Frankia sp. EuI1c.</title>
        <authorList>
            <consortium name="US DOE Joint Genome Institute"/>
            <person name="Lucas S."/>
            <person name="Copeland A."/>
            <person name="Lapidus A."/>
            <person name="Cheng J.-F."/>
            <person name="Bruce D."/>
            <person name="Goodwin L."/>
            <person name="Pitluck S."/>
            <person name="Chertkov O."/>
            <person name="Detter J.C."/>
            <person name="Han C."/>
            <person name="Tapia R."/>
            <person name="Land M."/>
            <person name="Hauser L."/>
            <person name="Jeffries C."/>
            <person name="Kyrpides N."/>
            <person name="Ivanova N."/>
            <person name="Mikhailova N."/>
            <person name="Beauchemin N."/>
            <person name="Sen A."/>
            <person name="Sur S.A."/>
            <person name="Gtari M."/>
            <person name="Wall L."/>
            <person name="Tisa L."/>
            <person name="Woyke T."/>
        </authorList>
    </citation>
    <scope>NUCLEOTIDE SEQUENCE [LARGE SCALE GENOMIC DNA]</scope>
    <source>
        <strain evidence="4">DSM 45817 / CECT 9037 / EuI1c</strain>
    </source>
</reference>
<dbReference type="Gene3D" id="3.40.50.720">
    <property type="entry name" value="NAD(P)-binding Rossmann-like Domain"/>
    <property type="match status" value="1"/>
</dbReference>
<dbReference type="InterPro" id="IPR036291">
    <property type="entry name" value="NAD(P)-bd_dom_sf"/>
</dbReference>
<dbReference type="PRINTS" id="PR00081">
    <property type="entry name" value="GDHRDH"/>
</dbReference>
<keyword evidence="2" id="KW-0560">Oxidoreductase</keyword>
<dbReference type="OrthoDB" id="3542748at2"/>
<dbReference type="HOGENOM" id="CLU_010194_1_0_11"/>
<dbReference type="Proteomes" id="UP000002484">
    <property type="component" value="Chromosome"/>
</dbReference>
<protein>
    <submittedName>
        <fullName evidence="3">Short-chain dehydrogenase/reductase SDR</fullName>
    </submittedName>
</protein>
<dbReference type="CDD" id="cd05233">
    <property type="entry name" value="SDR_c"/>
    <property type="match status" value="1"/>
</dbReference>
<dbReference type="FunFam" id="3.40.50.720:FF:000084">
    <property type="entry name" value="Short-chain dehydrogenase reductase"/>
    <property type="match status" value="1"/>
</dbReference>
<dbReference type="RefSeq" id="WP_013424267.1">
    <property type="nucleotide sequence ID" value="NC_014666.1"/>
</dbReference>
<gene>
    <name evidence="3" type="ordered locus">FraEuI1c_3129</name>
</gene>
<dbReference type="SUPFAM" id="SSF51735">
    <property type="entry name" value="NAD(P)-binding Rossmann-fold domains"/>
    <property type="match status" value="1"/>
</dbReference>
<dbReference type="PANTHER" id="PTHR24321:SF8">
    <property type="entry name" value="ESTRADIOL 17-BETA-DEHYDROGENASE 8-RELATED"/>
    <property type="match status" value="1"/>
</dbReference>
<dbReference type="PANTHER" id="PTHR24321">
    <property type="entry name" value="DEHYDROGENASES, SHORT CHAIN"/>
    <property type="match status" value="1"/>
</dbReference>
<dbReference type="AlphaFoldDB" id="E3JD10"/>
<dbReference type="PROSITE" id="PS00061">
    <property type="entry name" value="ADH_SHORT"/>
    <property type="match status" value="1"/>
</dbReference>
<organism evidence="3 4">
    <name type="scientific">Pseudofrankia inefficax (strain DSM 45817 / CECT 9037 / DDB 130130 / EuI1c)</name>
    <name type="common">Frankia inefficax</name>
    <dbReference type="NCBI Taxonomy" id="298654"/>
    <lineage>
        <taxon>Bacteria</taxon>
        <taxon>Bacillati</taxon>
        <taxon>Actinomycetota</taxon>
        <taxon>Actinomycetes</taxon>
        <taxon>Frankiales</taxon>
        <taxon>Frankiaceae</taxon>
        <taxon>Pseudofrankia</taxon>
    </lineage>
</organism>
<dbReference type="STRING" id="298654.FraEuI1c_3129"/>
<evidence type="ECO:0000256" key="1">
    <source>
        <dbReference type="ARBA" id="ARBA00006484"/>
    </source>
</evidence>
<name>E3JD10_PSEI1</name>
<proteinExistence type="inferred from homology"/>
<evidence type="ECO:0000313" key="3">
    <source>
        <dbReference type="EMBL" id="ADP81149.1"/>
    </source>
</evidence>
<dbReference type="KEGG" id="fri:FraEuI1c_3129"/>
<keyword evidence="4" id="KW-1185">Reference proteome</keyword>
<dbReference type="InParanoid" id="E3JD10"/>
<sequence length="237" mass="24899">MPDRVAIVTGAARGQGAAIVRRLRAQGCSVVAMDLVRPESDDQSVVDCQGDIREEADWRAVVETAVERFGALHVLVNNAGVLRSGSIADETAAGMRALWEVNFLGAFLGVQAALPALRAAAREQDAVIVNTLSTAACRGFAHHSAYSSSKFALRGFTQSAASELSRDRIRVNAVIPGPIATPMLDPVVVERLGKDLLVGRAGTAEDVAEVVAFLVSPAASFITGSEYSVDGGQLTRI</sequence>
<dbReference type="PRINTS" id="PR00080">
    <property type="entry name" value="SDRFAMILY"/>
</dbReference>
<accession>E3JD10</accession>
<dbReference type="eggNOG" id="COG1028">
    <property type="taxonomic scope" value="Bacteria"/>
</dbReference>
<dbReference type="InterPro" id="IPR020904">
    <property type="entry name" value="Sc_DH/Rdtase_CS"/>
</dbReference>
<dbReference type="EMBL" id="CP002299">
    <property type="protein sequence ID" value="ADP81149.1"/>
    <property type="molecule type" value="Genomic_DNA"/>
</dbReference>
<dbReference type="InterPro" id="IPR002347">
    <property type="entry name" value="SDR_fam"/>
</dbReference>
<comment type="similarity">
    <text evidence="1">Belongs to the short-chain dehydrogenases/reductases (SDR) family.</text>
</comment>
<dbReference type="GO" id="GO:0016491">
    <property type="term" value="F:oxidoreductase activity"/>
    <property type="evidence" value="ECO:0007669"/>
    <property type="project" value="UniProtKB-KW"/>
</dbReference>